<dbReference type="InterPro" id="IPR005467">
    <property type="entry name" value="His_kinase_dom"/>
</dbReference>
<dbReference type="Gene3D" id="3.30.450.20">
    <property type="entry name" value="PAS domain"/>
    <property type="match status" value="2"/>
</dbReference>
<dbReference type="SMART" id="SM00387">
    <property type="entry name" value="HATPase_c"/>
    <property type="match status" value="1"/>
</dbReference>
<dbReference type="PANTHER" id="PTHR45339:SF1">
    <property type="entry name" value="HYBRID SIGNAL TRANSDUCTION HISTIDINE KINASE J"/>
    <property type="match status" value="1"/>
</dbReference>
<dbReference type="Pfam" id="PF00072">
    <property type="entry name" value="Response_reg"/>
    <property type="match status" value="2"/>
</dbReference>
<dbReference type="FunFam" id="3.30.565.10:FF:000010">
    <property type="entry name" value="Sensor histidine kinase RcsC"/>
    <property type="match status" value="1"/>
</dbReference>
<keyword evidence="6 16" id="KW-0812">Transmembrane</keyword>
<keyword evidence="7" id="KW-0547">Nucleotide-binding</keyword>
<keyword evidence="10 16" id="KW-1133">Transmembrane helix</keyword>
<protein>
    <recommendedName>
        <fullName evidence="14">Sensory/regulatory protein RpfC</fullName>
        <ecNumber evidence="3">2.7.13.3</ecNumber>
    </recommendedName>
</protein>
<dbReference type="Proteomes" id="UP000600139">
    <property type="component" value="Unassembled WGS sequence"/>
</dbReference>
<comment type="caution">
    <text evidence="22">The sequence shown here is derived from an EMBL/GenBank/DDBJ whole genome shotgun (WGS) entry which is preliminary data.</text>
</comment>
<evidence type="ECO:0000256" key="8">
    <source>
        <dbReference type="ARBA" id="ARBA00022777"/>
    </source>
</evidence>
<dbReference type="InterPro" id="IPR004358">
    <property type="entry name" value="Sig_transdc_His_kin-like_C"/>
</dbReference>
<dbReference type="Pfam" id="PF13426">
    <property type="entry name" value="PAS_9"/>
    <property type="match status" value="2"/>
</dbReference>
<dbReference type="CDD" id="cd16922">
    <property type="entry name" value="HATPase_EvgS-ArcB-TorS-like"/>
    <property type="match status" value="1"/>
</dbReference>
<evidence type="ECO:0000256" key="9">
    <source>
        <dbReference type="ARBA" id="ARBA00022840"/>
    </source>
</evidence>
<evidence type="ECO:0000256" key="11">
    <source>
        <dbReference type="ARBA" id="ARBA00023012"/>
    </source>
</evidence>
<feature type="domain" description="Histidine kinase" evidence="17">
    <location>
        <begin position="703"/>
        <end position="925"/>
    </location>
</feature>
<evidence type="ECO:0000256" key="14">
    <source>
        <dbReference type="ARBA" id="ARBA00068150"/>
    </source>
</evidence>
<evidence type="ECO:0000256" key="5">
    <source>
        <dbReference type="ARBA" id="ARBA00022679"/>
    </source>
</evidence>
<evidence type="ECO:0000259" key="19">
    <source>
        <dbReference type="PROSITE" id="PS50112"/>
    </source>
</evidence>
<dbReference type="CDD" id="cd00082">
    <property type="entry name" value="HisKA"/>
    <property type="match status" value="1"/>
</dbReference>
<dbReference type="Gene3D" id="3.30.450.350">
    <property type="entry name" value="CHASE domain"/>
    <property type="match status" value="1"/>
</dbReference>
<dbReference type="GO" id="GO:0005524">
    <property type="term" value="F:ATP binding"/>
    <property type="evidence" value="ECO:0007669"/>
    <property type="project" value="UniProtKB-KW"/>
</dbReference>
<evidence type="ECO:0000259" key="21">
    <source>
        <dbReference type="PROSITE" id="PS50839"/>
    </source>
</evidence>
<dbReference type="NCBIfam" id="TIGR00229">
    <property type="entry name" value="sensory_box"/>
    <property type="match status" value="2"/>
</dbReference>
<dbReference type="InterPro" id="IPR035965">
    <property type="entry name" value="PAS-like_dom_sf"/>
</dbReference>
<gene>
    <name evidence="22" type="ORF">JIN84_19360</name>
</gene>
<feature type="domain" description="PAC" evidence="20">
    <location>
        <begin position="641"/>
        <end position="692"/>
    </location>
</feature>
<evidence type="ECO:0000256" key="15">
    <source>
        <dbReference type="PROSITE-ProRule" id="PRU00169"/>
    </source>
</evidence>
<evidence type="ECO:0000259" key="18">
    <source>
        <dbReference type="PROSITE" id="PS50110"/>
    </source>
</evidence>
<accession>A0A934R7L7</accession>
<dbReference type="InterPro" id="IPR036890">
    <property type="entry name" value="HATPase_C_sf"/>
</dbReference>
<evidence type="ECO:0000313" key="23">
    <source>
        <dbReference type="Proteomes" id="UP000600139"/>
    </source>
</evidence>
<dbReference type="CDD" id="cd00130">
    <property type="entry name" value="PAS"/>
    <property type="match status" value="1"/>
</dbReference>
<keyword evidence="9" id="KW-0067">ATP-binding</keyword>
<dbReference type="SMART" id="SM01079">
    <property type="entry name" value="CHASE"/>
    <property type="match status" value="1"/>
</dbReference>
<comment type="subunit">
    <text evidence="13">At low DSF concentrations, interacts with RpfF.</text>
</comment>
<dbReference type="RefSeq" id="WP_200352717.1">
    <property type="nucleotide sequence ID" value="NZ_BAABHZ010000001.1"/>
</dbReference>
<dbReference type="SMART" id="SM00388">
    <property type="entry name" value="HisKA"/>
    <property type="match status" value="1"/>
</dbReference>
<dbReference type="Gene3D" id="3.40.50.2300">
    <property type="match status" value="2"/>
</dbReference>
<evidence type="ECO:0000259" key="20">
    <source>
        <dbReference type="PROSITE" id="PS50113"/>
    </source>
</evidence>
<evidence type="ECO:0000256" key="3">
    <source>
        <dbReference type="ARBA" id="ARBA00012438"/>
    </source>
</evidence>
<evidence type="ECO:0000256" key="1">
    <source>
        <dbReference type="ARBA" id="ARBA00000085"/>
    </source>
</evidence>
<organism evidence="22 23">
    <name type="scientific">Luteolibacter yonseiensis</name>
    <dbReference type="NCBI Taxonomy" id="1144680"/>
    <lineage>
        <taxon>Bacteria</taxon>
        <taxon>Pseudomonadati</taxon>
        <taxon>Verrucomicrobiota</taxon>
        <taxon>Verrucomicrobiia</taxon>
        <taxon>Verrucomicrobiales</taxon>
        <taxon>Verrucomicrobiaceae</taxon>
        <taxon>Luteolibacter</taxon>
    </lineage>
</organism>
<dbReference type="SUPFAM" id="SSF52172">
    <property type="entry name" value="CheY-like"/>
    <property type="match status" value="2"/>
</dbReference>
<keyword evidence="4 15" id="KW-0597">Phosphoprotein</keyword>
<dbReference type="InterPro" id="IPR000700">
    <property type="entry name" value="PAS-assoc_C"/>
</dbReference>
<dbReference type="InterPro" id="IPR006189">
    <property type="entry name" value="CHASE_dom"/>
</dbReference>
<feature type="transmembrane region" description="Helical" evidence="16">
    <location>
        <begin position="390"/>
        <end position="411"/>
    </location>
</feature>
<dbReference type="InterPro" id="IPR003594">
    <property type="entry name" value="HATPase_dom"/>
</dbReference>
<feature type="modified residue" description="4-aspartylphosphate" evidence="15">
    <location>
        <position position="995"/>
    </location>
</feature>
<dbReference type="Pfam" id="PF02518">
    <property type="entry name" value="HATPase_c"/>
    <property type="match status" value="1"/>
</dbReference>
<dbReference type="PROSITE" id="PS50112">
    <property type="entry name" value="PAS"/>
    <property type="match status" value="1"/>
</dbReference>
<evidence type="ECO:0000256" key="16">
    <source>
        <dbReference type="SAM" id="Phobius"/>
    </source>
</evidence>
<evidence type="ECO:0000256" key="13">
    <source>
        <dbReference type="ARBA" id="ARBA00064003"/>
    </source>
</evidence>
<dbReference type="PRINTS" id="PR00344">
    <property type="entry name" value="BCTRLSENSOR"/>
</dbReference>
<dbReference type="SMART" id="SM00091">
    <property type="entry name" value="PAS"/>
    <property type="match status" value="2"/>
</dbReference>
<feature type="transmembrane region" description="Helical" evidence="16">
    <location>
        <begin position="42"/>
        <end position="62"/>
    </location>
</feature>
<dbReference type="SMART" id="SM00448">
    <property type="entry name" value="REC"/>
    <property type="match status" value="2"/>
</dbReference>
<keyword evidence="12 16" id="KW-0472">Membrane</keyword>
<evidence type="ECO:0000256" key="4">
    <source>
        <dbReference type="ARBA" id="ARBA00022553"/>
    </source>
</evidence>
<evidence type="ECO:0000256" key="10">
    <source>
        <dbReference type="ARBA" id="ARBA00022989"/>
    </source>
</evidence>
<dbReference type="Gene3D" id="3.30.565.10">
    <property type="entry name" value="Histidine kinase-like ATPase, C-terminal domain"/>
    <property type="match status" value="1"/>
</dbReference>
<dbReference type="PROSITE" id="PS50110">
    <property type="entry name" value="RESPONSE_REGULATORY"/>
    <property type="match status" value="2"/>
</dbReference>
<proteinExistence type="predicted"/>
<comment type="catalytic activity">
    <reaction evidence="1">
        <text>ATP + protein L-histidine = ADP + protein N-phospho-L-histidine.</text>
        <dbReference type="EC" id="2.7.13.3"/>
    </reaction>
</comment>
<dbReference type="InterPro" id="IPR011006">
    <property type="entry name" value="CheY-like_superfamily"/>
</dbReference>
<dbReference type="SUPFAM" id="SSF55874">
    <property type="entry name" value="ATPase domain of HSP90 chaperone/DNA topoisomerase II/histidine kinase"/>
    <property type="match status" value="1"/>
</dbReference>
<dbReference type="SUPFAM" id="SSF55785">
    <property type="entry name" value="PYP-like sensor domain (PAS domain)"/>
    <property type="match status" value="2"/>
</dbReference>
<evidence type="ECO:0000256" key="7">
    <source>
        <dbReference type="ARBA" id="ARBA00022741"/>
    </source>
</evidence>
<feature type="domain" description="CHASE" evidence="21">
    <location>
        <begin position="148"/>
        <end position="374"/>
    </location>
</feature>
<dbReference type="EC" id="2.7.13.3" evidence="3"/>
<comment type="subcellular location">
    <subcellularLocation>
        <location evidence="2">Membrane</location>
    </subcellularLocation>
</comment>
<feature type="domain" description="Response regulatory" evidence="18">
    <location>
        <begin position="945"/>
        <end position="1060"/>
    </location>
</feature>
<dbReference type="InterPro" id="IPR003661">
    <property type="entry name" value="HisK_dim/P_dom"/>
</dbReference>
<dbReference type="PROSITE" id="PS50109">
    <property type="entry name" value="HIS_KIN"/>
    <property type="match status" value="1"/>
</dbReference>
<dbReference type="GO" id="GO:0000155">
    <property type="term" value="F:phosphorelay sensor kinase activity"/>
    <property type="evidence" value="ECO:0007669"/>
    <property type="project" value="InterPro"/>
</dbReference>
<dbReference type="InterPro" id="IPR001610">
    <property type="entry name" value="PAC"/>
</dbReference>
<dbReference type="FunFam" id="1.10.287.130:FF:000002">
    <property type="entry name" value="Two-component osmosensing histidine kinase"/>
    <property type="match status" value="1"/>
</dbReference>
<sequence>MPKSSNVPRLIVEILVIVGLCELLIVLFLPVIAPGVGMAQEVILHAAILILLAAPLIFWRSLVAYKASRETADPALPDPLTISWLPPAIILLAGFGFSLWAGYGVRKIGLDQARVRFDRVAERLSREVERRANLSVYGLNGARGMFVASKSVERDEFSRYVASRDLKKEFPGALGFGFIKRVPRAELDAFIAAERADNAPDFSVRTTGNAPDLYVVKFMDPIETNRSAWGYDSGSEPVRREAIERAVRTGLPSLTGRITLVQDTENHPGFLYLVPIYKNGTHPVTPEEREASLDGLVCAPLIINELFRGLLNFTENQVDVEVFDGISLTREHLLLDADDTLVGATDVPTAKPFGGRLFHRTLPVMIGGRPWSLVVTTSGKFEAGLDRTSPVLVVCGGMMITLLLAGVVLSLSRSRGRAVALAHEMTLHLRATEAEARKLARVASATNNGVVISDTEGRIDWINDGFTRITGYTLDEVKDQRLEDLFQGPLTDPDTLSTMRGGVSSHEGYKVELINYDKDGSAYWVEIEAQSLRDQSGVLTGFMAIESDISERKFAERKLLASEQQMVALTANAPGVFFQFEVTPEGHRAFTFISAGFRDVFCRDPEGVLANSSLLYVAVEEGHRERIHEGLEKAIAAVQPWSDTFPILRPDGTRRWINARSSASTRASGTKVWFGILADITELQEARQSAEQANIAKSQFLATMSHEIRTPMNGVIGMTSLLLDTQLTSEQREFTEIIRVSGENLLSLISDILDFSKIESGAMDLEREVFSVHECIETTLDLLSATAGKKGLDLLYEIGDGVPAEVRGDVTRVRQILVNLVGNALKFTEEGDVEVSVRVGETLENGRTELVFSVADTGIGIPGDAIGKLFQSFSQVDASTTRKYGGTGLGLAISRRLTELMGGRMWVESEPGVGSTFYFTVVAEWIAAGPRPYIGANSTSLRCKRLLVVDDNEHSRRILFTLAGKWGMSCTVVPDALEALEILRDNQRFDLAILDMQMPVMDGLMLATELRKLPAGASLPLVLLSSIGRPAAAYEPEMFSSVLTKPVKPSQLFDVIARLLGESGITSVPARENFIPAVAESRSERILLAEDNSVNQKVALHMLSRLGYRADVAGHGIEVLAACERRAYDIILMDVQMPEMDGLEATRRIKAAPGKPHHPWIIALTANAMDGDREVCVQAGMDDYLSKPIKKDELEVTLARAIAVIQSRQNPSS</sequence>
<dbReference type="EMBL" id="JAENIK010000012">
    <property type="protein sequence ID" value="MBK1817787.1"/>
    <property type="molecule type" value="Genomic_DNA"/>
</dbReference>
<dbReference type="Gene3D" id="1.10.287.130">
    <property type="match status" value="1"/>
</dbReference>
<keyword evidence="23" id="KW-1185">Reference proteome</keyword>
<dbReference type="InterPro" id="IPR001789">
    <property type="entry name" value="Sig_transdc_resp-reg_receiver"/>
</dbReference>
<evidence type="ECO:0000259" key="17">
    <source>
        <dbReference type="PROSITE" id="PS50109"/>
    </source>
</evidence>
<dbReference type="CDD" id="cd17546">
    <property type="entry name" value="REC_hyHK_CKI1_RcsC-like"/>
    <property type="match status" value="2"/>
</dbReference>
<dbReference type="PROSITE" id="PS50113">
    <property type="entry name" value="PAC"/>
    <property type="match status" value="2"/>
</dbReference>
<dbReference type="SUPFAM" id="SSF47384">
    <property type="entry name" value="Homodimeric domain of signal transducing histidine kinase"/>
    <property type="match status" value="1"/>
</dbReference>
<evidence type="ECO:0000256" key="2">
    <source>
        <dbReference type="ARBA" id="ARBA00004370"/>
    </source>
</evidence>
<evidence type="ECO:0000256" key="12">
    <source>
        <dbReference type="ARBA" id="ARBA00023136"/>
    </source>
</evidence>
<feature type="domain" description="Response regulatory" evidence="18">
    <location>
        <begin position="1085"/>
        <end position="1202"/>
    </location>
</feature>
<evidence type="ECO:0000256" key="6">
    <source>
        <dbReference type="ARBA" id="ARBA00022692"/>
    </source>
</evidence>
<dbReference type="Pfam" id="PF00512">
    <property type="entry name" value="HisKA"/>
    <property type="match status" value="1"/>
</dbReference>
<dbReference type="InterPro" id="IPR042240">
    <property type="entry name" value="CHASE_sf"/>
</dbReference>
<keyword evidence="8" id="KW-0418">Kinase</keyword>
<dbReference type="PROSITE" id="PS50839">
    <property type="entry name" value="CHASE"/>
    <property type="match status" value="1"/>
</dbReference>
<feature type="domain" description="PAS" evidence="19">
    <location>
        <begin position="435"/>
        <end position="477"/>
    </location>
</feature>
<name>A0A934R7L7_9BACT</name>
<dbReference type="AlphaFoldDB" id="A0A934R7L7"/>
<dbReference type="GO" id="GO:0016020">
    <property type="term" value="C:membrane"/>
    <property type="evidence" value="ECO:0007669"/>
    <property type="project" value="UniProtKB-SubCell"/>
</dbReference>
<feature type="domain" description="PAC" evidence="20">
    <location>
        <begin position="507"/>
        <end position="561"/>
    </location>
</feature>
<dbReference type="PANTHER" id="PTHR45339">
    <property type="entry name" value="HYBRID SIGNAL TRANSDUCTION HISTIDINE KINASE J"/>
    <property type="match status" value="1"/>
</dbReference>
<reference evidence="22" key="1">
    <citation type="submission" date="2021-01" db="EMBL/GenBank/DDBJ databases">
        <title>Modified the classification status of verrucomicrobia.</title>
        <authorList>
            <person name="Feng X."/>
        </authorList>
    </citation>
    <scope>NUCLEOTIDE SEQUENCE</scope>
    <source>
        <strain evidence="22">JCM 18052</strain>
    </source>
</reference>
<dbReference type="InterPro" id="IPR000014">
    <property type="entry name" value="PAS"/>
</dbReference>
<dbReference type="SMART" id="SM00086">
    <property type="entry name" value="PAC"/>
    <property type="match status" value="2"/>
</dbReference>
<feature type="transmembrane region" description="Helical" evidence="16">
    <location>
        <begin position="12"/>
        <end position="33"/>
    </location>
</feature>
<evidence type="ECO:0000313" key="22">
    <source>
        <dbReference type="EMBL" id="MBK1817787.1"/>
    </source>
</evidence>
<dbReference type="InterPro" id="IPR036097">
    <property type="entry name" value="HisK_dim/P_sf"/>
</dbReference>
<feature type="modified residue" description="4-aspartylphosphate" evidence="15">
    <location>
        <position position="1134"/>
    </location>
</feature>
<keyword evidence="5" id="KW-0808">Transferase</keyword>
<keyword evidence="11" id="KW-0902">Two-component regulatory system</keyword>
<dbReference type="Pfam" id="PF03924">
    <property type="entry name" value="CHASE"/>
    <property type="match status" value="1"/>
</dbReference>
<feature type="transmembrane region" description="Helical" evidence="16">
    <location>
        <begin position="82"/>
        <end position="105"/>
    </location>
</feature>